<dbReference type="RefSeq" id="XP_030634608.1">
    <property type="nucleotide sequence ID" value="XM_030778748.1"/>
</dbReference>
<evidence type="ECO:0000256" key="8">
    <source>
        <dbReference type="ARBA" id="ARBA00023136"/>
    </source>
</evidence>
<evidence type="ECO:0000256" key="10">
    <source>
        <dbReference type="ARBA" id="ARBA00023157"/>
    </source>
</evidence>
<evidence type="ECO:0000256" key="5">
    <source>
        <dbReference type="ARBA" id="ARBA00022692"/>
    </source>
</evidence>
<dbReference type="PROSITE" id="PS50262">
    <property type="entry name" value="G_PROTEIN_RECEP_F1_2"/>
    <property type="match status" value="1"/>
</dbReference>
<keyword evidence="9" id="KW-0564">Palmitate</keyword>
<proteinExistence type="inferred from homology"/>
<evidence type="ECO:0000256" key="7">
    <source>
        <dbReference type="ARBA" id="ARBA00023040"/>
    </source>
</evidence>
<evidence type="ECO:0000256" key="18">
    <source>
        <dbReference type="SAM" id="Phobius"/>
    </source>
</evidence>
<evidence type="ECO:0000256" key="3">
    <source>
        <dbReference type="ARBA" id="ARBA00022475"/>
    </source>
</evidence>
<dbReference type="SUPFAM" id="SSF81321">
    <property type="entry name" value="Family A G protein-coupled receptor-like"/>
    <property type="match status" value="1"/>
</dbReference>
<dbReference type="FunFam" id="1.20.1070.10:FF:000201">
    <property type="entry name" value="Bradykinin receptor B2"/>
    <property type="match status" value="1"/>
</dbReference>
<dbReference type="InterPro" id="IPR000276">
    <property type="entry name" value="GPCR_Rhodpsn"/>
</dbReference>
<evidence type="ECO:0000256" key="6">
    <source>
        <dbReference type="ARBA" id="ARBA00022989"/>
    </source>
</evidence>
<comment type="similarity">
    <text evidence="17">Belongs to the G-protein coupled receptor 1 family.</text>
</comment>
<dbReference type="OrthoDB" id="6076970at2759"/>
<comment type="function">
    <text evidence="15">Receptor for bradykinin. It is associated with G proteins that activate a phosphatidylinositol-calcium second messenger system.</text>
</comment>
<keyword evidence="14" id="KW-0449">Lipoprotein</keyword>
<keyword evidence="5 17" id="KW-0812">Transmembrane</keyword>
<evidence type="ECO:0000256" key="2">
    <source>
        <dbReference type="ARBA" id="ARBA00013512"/>
    </source>
</evidence>
<dbReference type="GO" id="GO:0016493">
    <property type="term" value="F:C-C chemokine receptor activity"/>
    <property type="evidence" value="ECO:0007669"/>
    <property type="project" value="TreeGrafter"/>
</dbReference>
<evidence type="ECO:0000256" key="16">
    <source>
        <dbReference type="ARBA" id="ARBA00025954"/>
    </source>
</evidence>
<evidence type="ECO:0000256" key="12">
    <source>
        <dbReference type="ARBA" id="ARBA00023180"/>
    </source>
</evidence>
<evidence type="ECO:0000256" key="13">
    <source>
        <dbReference type="ARBA" id="ARBA00023224"/>
    </source>
</evidence>
<evidence type="ECO:0000256" key="1">
    <source>
        <dbReference type="ARBA" id="ARBA00004651"/>
    </source>
</evidence>
<feature type="transmembrane region" description="Helical" evidence="18">
    <location>
        <begin position="249"/>
        <end position="276"/>
    </location>
</feature>
<sequence length="353" mass="39641">MDFSTITPSVFPTTDFTSLGNNSSNTSECPDPEAWGWLTAMQPAFMFTICVLGVIENLFVLAVFCLHKKACSVAEIYLGSLAAADLLFVSTLPFWAINIINDFEWPFGSLMCRLVNAGIKMNMYCSIYFLVLVSADRYVALVHTMSHGRMRRPKYAKLSCLAVWSLGILLSIPTLHFRSVKYFPQFSVTACILDYPSPTVRIACDILLTLLGFILPVSIIFYCTWKIIRALGDQLMDKFNVENSERKATVLILAVLVAFLFCWVPFHLVTFLHILVELGALSGCDLENSLDICNQIFTYLAFSNSVLNPILYVIVGKNFRKKVKELLVQITQTKKTRGSLTQSQTSSTLKTYM</sequence>
<reference evidence="21" key="1">
    <citation type="submission" date="2025-08" db="UniProtKB">
        <authorList>
            <consortium name="RefSeq"/>
        </authorList>
    </citation>
    <scope>IDENTIFICATION</scope>
</reference>
<dbReference type="Proteomes" id="UP000504632">
    <property type="component" value="Chromosome 1"/>
</dbReference>
<keyword evidence="20" id="KW-1185">Reference proteome</keyword>
<feature type="transmembrane region" description="Helical" evidence="18">
    <location>
        <begin position="155"/>
        <end position="177"/>
    </location>
</feature>
<organism evidence="20 21">
    <name type="scientific">Chanos chanos</name>
    <name type="common">Milkfish</name>
    <name type="synonym">Mugil chanos</name>
    <dbReference type="NCBI Taxonomy" id="29144"/>
    <lineage>
        <taxon>Eukaryota</taxon>
        <taxon>Metazoa</taxon>
        <taxon>Chordata</taxon>
        <taxon>Craniata</taxon>
        <taxon>Vertebrata</taxon>
        <taxon>Euteleostomi</taxon>
        <taxon>Actinopterygii</taxon>
        <taxon>Neopterygii</taxon>
        <taxon>Teleostei</taxon>
        <taxon>Ostariophysi</taxon>
        <taxon>Gonorynchiformes</taxon>
        <taxon>Chanidae</taxon>
        <taxon>Chanos</taxon>
    </lineage>
</organism>
<evidence type="ECO:0000313" key="20">
    <source>
        <dbReference type="Proteomes" id="UP000504632"/>
    </source>
</evidence>
<keyword evidence="8 18" id="KW-0472">Membrane</keyword>
<evidence type="ECO:0000256" key="4">
    <source>
        <dbReference type="ARBA" id="ARBA00022553"/>
    </source>
</evidence>
<dbReference type="PANTHER" id="PTHR10489:SF957">
    <property type="entry name" value="B2 BRADYKININ RECEPTOR"/>
    <property type="match status" value="1"/>
</dbReference>
<keyword evidence="4" id="KW-0597">Phosphoprotein</keyword>
<dbReference type="InterPro" id="IPR000496">
    <property type="entry name" value="Brdyknn_rcpt"/>
</dbReference>
<keyword evidence="7 17" id="KW-0297">G-protein coupled receptor</keyword>
<keyword evidence="3" id="KW-1003">Cell membrane</keyword>
<feature type="transmembrane region" description="Helical" evidence="18">
    <location>
        <begin position="296"/>
        <end position="315"/>
    </location>
</feature>
<dbReference type="InterPro" id="IPR001504">
    <property type="entry name" value="Brdyknn_2_rcpt"/>
</dbReference>
<dbReference type="GeneID" id="115815746"/>
<gene>
    <name evidence="21" type="primary">LOC115815746</name>
</gene>
<keyword evidence="10" id="KW-1015">Disulfide bond</keyword>
<evidence type="ECO:0000256" key="14">
    <source>
        <dbReference type="ARBA" id="ARBA00023288"/>
    </source>
</evidence>
<evidence type="ECO:0000259" key="19">
    <source>
        <dbReference type="PROSITE" id="PS50262"/>
    </source>
</evidence>
<dbReference type="PRINTS" id="PR00425">
    <property type="entry name" value="BRADYKININR"/>
</dbReference>
<dbReference type="GO" id="GO:0006939">
    <property type="term" value="P:smooth muscle contraction"/>
    <property type="evidence" value="ECO:0007669"/>
    <property type="project" value="InterPro"/>
</dbReference>
<feature type="transmembrane region" description="Helical" evidence="18">
    <location>
        <begin position="44"/>
        <end position="64"/>
    </location>
</feature>
<dbReference type="InParanoid" id="A0A6J2VRM2"/>
<accession>A0A6J2VRM2</accession>
<evidence type="ECO:0000256" key="15">
    <source>
        <dbReference type="ARBA" id="ARBA00025423"/>
    </source>
</evidence>
<feature type="domain" description="G-protein coupled receptors family 1 profile" evidence="19">
    <location>
        <begin position="56"/>
        <end position="312"/>
    </location>
</feature>
<dbReference type="GO" id="GO:0004947">
    <property type="term" value="F:bradykinin receptor activity"/>
    <property type="evidence" value="ECO:0007669"/>
    <property type="project" value="InterPro"/>
</dbReference>
<keyword evidence="12" id="KW-0325">Glycoprotein</keyword>
<dbReference type="InterPro" id="IPR017452">
    <property type="entry name" value="GPCR_Rhodpsn_7TM"/>
</dbReference>
<comment type="subcellular location">
    <subcellularLocation>
        <location evidence="1">Cell membrane</location>
        <topology evidence="1">Multi-pass membrane protein</topology>
    </subcellularLocation>
</comment>
<dbReference type="GO" id="GO:0009897">
    <property type="term" value="C:external side of plasma membrane"/>
    <property type="evidence" value="ECO:0007669"/>
    <property type="project" value="TreeGrafter"/>
</dbReference>
<dbReference type="GO" id="GO:0060326">
    <property type="term" value="P:cell chemotaxis"/>
    <property type="evidence" value="ECO:0007669"/>
    <property type="project" value="TreeGrafter"/>
</dbReference>
<dbReference type="PRINTS" id="PR00994">
    <property type="entry name" value="BRADYKINNB2R"/>
</dbReference>
<dbReference type="GO" id="GO:0019957">
    <property type="term" value="F:C-C chemokine binding"/>
    <property type="evidence" value="ECO:0007669"/>
    <property type="project" value="TreeGrafter"/>
</dbReference>
<evidence type="ECO:0000256" key="9">
    <source>
        <dbReference type="ARBA" id="ARBA00023139"/>
    </source>
</evidence>
<dbReference type="Pfam" id="PF00001">
    <property type="entry name" value="7tm_1"/>
    <property type="match status" value="1"/>
</dbReference>
<evidence type="ECO:0000256" key="11">
    <source>
        <dbReference type="ARBA" id="ARBA00023170"/>
    </source>
</evidence>
<comment type="subunit">
    <text evidence="16">Forms a complex with PECAM1 and GNAQ. Interacts with PECAM1.</text>
</comment>
<protein>
    <recommendedName>
        <fullName evidence="2">B2 bradykinin receptor</fullName>
    </recommendedName>
</protein>
<keyword evidence="11 17" id="KW-0675">Receptor</keyword>
<dbReference type="AlphaFoldDB" id="A0A6J2VRM2"/>
<dbReference type="GO" id="GO:0006955">
    <property type="term" value="P:immune response"/>
    <property type="evidence" value="ECO:0007669"/>
    <property type="project" value="TreeGrafter"/>
</dbReference>
<evidence type="ECO:0000313" key="21">
    <source>
        <dbReference type="RefSeq" id="XP_030634608.1"/>
    </source>
</evidence>
<feature type="transmembrane region" description="Helical" evidence="18">
    <location>
        <begin position="117"/>
        <end position="135"/>
    </location>
</feature>
<dbReference type="Gene3D" id="1.20.1070.10">
    <property type="entry name" value="Rhodopsin 7-helix transmembrane proteins"/>
    <property type="match status" value="1"/>
</dbReference>
<evidence type="ECO:0000256" key="17">
    <source>
        <dbReference type="RuleBase" id="RU000688"/>
    </source>
</evidence>
<dbReference type="GO" id="GO:0007204">
    <property type="term" value="P:positive regulation of cytosolic calcium ion concentration"/>
    <property type="evidence" value="ECO:0007669"/>
    <property type="project" value="TreeGrafter"/>
</dbReference>
<dbReference type="InterPro" id="IPR050119">
    <property type="entry name" value="CCR1-9-like"/>
</dbReference>
<dbReference type="PRINTS" id="PR00237">
    <property type="entry name" value="GPCRRHODOPSN"/>
</dbReference>
<name>A0A6J2VRM2_CHACN</name>
<keyword evidence="6 18" id="KW-1133">Transmembrane helix</keyword>
<dbReference type="GO" id="GO:0019722">
    <property type="term" value="P:calcium-mediated signaling"/>
    <property type="evidence" value="ECO:0007669"/>
    <property type="project" value="TreeGrafter"/>
</dbReference>
<feature type="transmembrane region" description="Helical" evidence="18">
    <location>
        <begin position="76"/>
        <end position="97"/>
    </location>
</feature>
<dbReference type="PROSITE" id="PS00237">
    <property type="entry name" value="G_PROTEIN_RECEP_F1_1"/>
    <property type="match status" value="1"/>
</dbReference>
<feature type="transmembrane region" description="Helical" evidence="18">
    <location>
        <begin position="206"/>
        <end position="228"/>
    </location>
</feature>
<keyword evidence="13 17" id="KW-0807">Transducer</keyword>
<dbReference type="PANTHER" id="PTHR10489">
    <property type="entry name" value="CELL ADHESION MOLECULE"/>
    <property type="match status" value="1"/>
</dbReference>
<dbReference type="GO" id="GO:0042310">
    <property type="term" value="P:vasoconstriction"/>
    <property type="evidence" value="ECO:0007669"/>
    <property type="project" value="InterPro"/>
</dbReference>